<accession>A0ABN6NB64</accession>
<dbReference type="Pfam" id="PF00005">
    <property type="entry name" value="ABC_tran"/>
    <property type="match status" value="1"/>
</dbReference>
<dbReference type="Gene3D" id="3.40.50.300">
    <property type="entry name" value="P-loop containing nucleotide triphosphate hydrolases"/>
    <property type="match status" value="1"/>
</dbReference>
<dbReference type="RefSeq" id="WP_248342942.1">
    <property type="nucleotide sequence ID" value="NZ_AP025592.1"/>
</dbReference>
<dbReference type="SUPFAM" id="SSF52540">
    <property type="entry name" value="P-loop containing nucleoside triphosphate hydrolases"/>
    <property type="match status" value="1"/>
</dbReference>
<keyword evidence="1" id="KW-0813">Transport</keyword>
<dbReference type="InterPro" id="IPR027417">
    <property type="entry name" value="P-loop_NTPase"/>
</dbReference>
<reference evidence="8" key="1">
    <citation type="journal article" date="2022" name="Int. J. Syst. Evol. Microbiol.">
        <title>Anaeromyxobacter oryzae sp. nov., Anaeromyxobacter diazotrophicus sp. nov. and Anaeromyxobacter paludicola sp. nov., isolated from paddy soils.</title>
        <authorList>
            <person name="Itoh H."/>
            <person name="Xu Z."/>
            <person name="Mise K."/>
            <person name="Masuda Y."/>
            <person name="Ushijima N."/>
            <person name="Hayakawa C."/>
            <person name="Shiratori Y."/>
            <person name="Senoo K."/>
        </authorList>
    </citation>
    <scope>NUCLEOTIDE SEQUENCE [LARGE SCALE GENOMIC DNA]</scope>
    <source>
        <strain evidence="8">Red630</strain>
    </source>
</reference>
<dbReference type="SMART" id="SM00382">
    <property type="entry name" value="AAA"/>
    <property type="match status" value="1"/>
</dbReference>
<evidence type="ECO:0000259" key="6">
    <source>
        <dbReference type="PROSITE" id="PS50893"/>
    </source>
</evidence>
<evidence type="ECO:0000256" key="3">
    <source>
        <dbReference type="ARBA" id="ARBA00022840"/>
    </source>
</evidence>
<keyword evidence="3 7" id="KW-0067">ATP-binding</keyword>
<proteinExistence type="predicted"/>
<dbReference type="CDD" id="cd03214">
    <property type="entry name" value="ABC_Iron-Siderophores_B12_Hemin"/>
    <property type="match status" value="1"/>
</dbReference>
<dbReference type="EMBL" id="AP025592">
    <property type="protein sequence ID" value="BDG10451.1"/>
    <property type="molecule type" value="Genomic_DNA"/>
</dbReference>
<dbReference type="InterPro" id="IPR003439">
    <property type="entry name" value="ABC_transporter-like_ATP-bd"/>
</dbReference>
<evidence type="ECO:0000256" key="2">
    <source>
        <dbReference type="ARBA" id="ARBA00022741"/>
    </source>
</evidence>
<keyword evidence="4" id="KW-1278">Translocase</keyword>
<dbReference type="PANTHER" id="PTHR42794">
    <property type="entry name" value="HEMIN IMPORT ATP-BINDING PROTEIN HMUV"/>
    <property type="match status" value="1"/>
</dbReference>
<dbReference type="PANTHER" id="PTHR42794:SF1">
    <property type="entry name" value="HEMIN IMPORT ATP-BINDING PROTEIN HMUV"/>
    <property type="match status" value="1"/>
</dbReference>
<sequence length="272" mass="28751">MTAPFPDGDLIEVRQASFRYGDALALDRVSFTARAGELVGLVGPNGAGKSTLVRLVAGLAAPHEGSVRLAGLDPSRAARREVARVCALVPQEPPVHWPFTVREAVMMGRAPRQNFFAAAGPLDRGAVEGALQACELLHLADRRLDALSGGERRRVFFARALAQEPRVLLLDEATAFLDLAHQVAAMRMAEVAARAGLCVVAVLHDLNLAAASCDRLVVLSRGRVVAEGAPREVLTEARVEAVWGLPVWRGENGATGDPVVLPRGPTSPGASS</sequence>
<dbReference type="InterPro" id="IPR017871">
    <property type="entry name" value="ABC_transporter-like_CS"/>
</dbReference>
<evidence type="ECO:0000256" key="4">
    <source>
        <dbReference type="ARBA" id="ARBA00022967"/>
    </source>
</evidence>
<dbReference type="GO" id="GO:0005524">
    <property type="term" value="F:ATP binding"/>
    <property type="evidence" value="ECO:0007669"/>
    <property type="project" value="UniProtKB-KW"/>
</dbReference>
<evidence type="ECO:0000313" key="8">
    <source>
        <dbReference type="Proteomes" id="UP001162734"/>
    </source>
</evidence>
<organism evidence="7 8">
    <name type="scientific">Anaeromyxobacter paludicola</name>
    <dbReference type="NCBI Taxonomy" id="2918171"/>
    <lineage>
        <taxon>Bacteria</taxon>
        <taxon>Pseudomonadati</taxon>
        <taxon>Myxococcota</taxon>
        <taxon>Myxococcia</taxon>
        <taxon>Myxococcales</taxon>
        <taxon>Cystobacterineae</taxon>
        <taxon>Anaeromyxobacteraceae</taxon>
        <taxon>Anaeromyxobacter</taxon>
    </lineage>
</organism>
<dbReference type="Proteomes" id="UP001162734">
    <property type="component" value="Chromosome"/>
</dbReference>
<keyword evidence="2" id="KW-0547">Nucleotide-binding</keyword>
<feature type="domain" description="ABC transporter" evidence="6">
    <location>
        <begin position="11"/>
        <end position="246"/>
    </location>
</feature>
<evidence type="ECO:0000313" key="7">
    <source>
        <dbReference type="EMBL" id="BDG10451.1"/>
    </source>
</evidence>
<comment type="function">
    <text evidence="5">Part of the ABC transporter complex HmuTUV involved in hemin import. Responsible for energy coupling to the transport system.</text>
</comment>
<dbReference type="PROSITE" id="PS50893">
    <property type="entry name" value="ABC_TRANSPORTER_2"/>
    <property type="match status" value="1"/>
</dbReference>
<dbReference type="InterPro" id="IPR003593">
    <property type="entry name" value="AAA+_ATPase"/>
</dbReference>
<keyword evidence="8" id="KW-1185">Reference proteome</keyword>
<gene>
    <name evidence="7" type="ORF">AMPC_35640</name>
</gene>
<protein>
    <submittedName>
        <fullName evidence="7">Iron-dicitrate ABC transporter ATP-binding protein</fullName>
    </submittedName>
</protein>
<evidence type="ECO:0000256" key="1">
    <source>
        <dbReference type="ARBA" id="ARBA00022448"/>
    </source>
</evidence>
<name>A0ABN6NB64_9BACT</name>
<evidence type="ECO:0000256" key="5">
    <source>
        <dbReference type="ARBA" id="ARBA00037066"/>
    </source>
</evidence>
<dbReference type="PROSITE" id="PS00211">
    <property type="entry name" value="ABC_TRANSPORTER_1"/>
    <property type="match status" value="1"/>
</dbReference>